<dbReference type="GO" id="GO:0005524">
    <property type="term" value="F:ATP binding"/>
    <property type="evidence" value="ECO:0007669"/>
    <property type="project" value="UniProtKB-KW"/>
</dbReference>
<name>A0A0J0XJF7_9TREE</name>
<dbReference type="PANTHER" id="PTHR24419">
    <property type="entry name" value="INTERLEUKIN-1 RECEPTOR-ASSOCIATED KINASE"/>
    <property type="match status" value="1"/>
</dbReference>
<dbReference type="GO" id="GO:0005737">
    <property type="term" value="C:cytoplasm"/>
    <property type="evidence" value="ECO:0007669"/>
    <property type="project" value="TreeGrafter"/>
</dbReference>
<dbReference type="SUPFAM" id="SSF56112">
    <property type="entry name" value="Protein kinase-like (PK-like)"/>
    <property type="match status" value="1"/>
</dbReference>
<dbReference type="GO" id="GO:0072354">
    <property type="term" value="F:histone H3T3 kinase activity"/>
    <property type="evidence" value="ECO:0007669"/>
    <property type="project" value="TreeGrafter"/>
</dbReference>
<dbReference type="SMART" id="SM01331">
    <property type="entry name" value="DUF3635"/>
    <property type="match status" value="1"/>
</dbReference>
<reference evidence="11 12" key="1">
    <citation type="submission" date="2015-03" db="EMBL/GenBank/DDBJ databases">
        <title>Genomics and transcriptomics of the oil-accumulating basidiomycete yeast T. oleaginosus allow insights into substrate utilization and the diverse evolutionary trajectories of mating systems in fungi.</title>
        <authorList>
            <consortium name="DOE Joint Genome Institute"/>
            <person name="Kourist R."/>
            <person name="Kracht O."/>
            <person name="Bracharz F."/>
            <person name="Lipzen A."/>
            <person name="Nolan M."/>
            <person name="Ohm R."/>
            <person name="Grigoriev I."/>
            <person name="Sun S."/>
            <person name="Heitman J."/>
            <person name="Bruck T."/>
            <person name="Nowrousian M."/>
        </authorList>
    </citation>
    <scope>NUCLEOTIDE SEQUENCE [LARGE SCALE GENOMIC DNA]</scope>
    <source>
        <strain evidence="11 12">IBC0246</strain>
    </source>
</reference>
<evidence type="ECO:0000256" key="4">
    <source>
        <dbReference type="ARBA" id="ARBA00022741"/>
    </source>
</evidence>
<evidence type="ECO:0000256" key="3">
    <source>
        <dbReference type="ARBA" id="ARBA00022679"/>
    </source>
</evidence>
<evidence type="ECO:0000256" key="8">
    <source>
        <dbReference type="ARBA" id="ARBA00048679"/>
    </source>
</evidence>
<evidence type="ECO:0000256" key="5">
    <source>
        <dbReference type="ARBA" id="ARBA00022777"/>
    </source>
</evidence>
<evidence type="ECO:0000256" key="9">
    <source>
        <dbReference type="SAM" id="MobiDB-lite"/>
    </source>
</evidence>
<dbReference type="RefSeq" id="XP_018277677.1">
    <property type="nucleotide sequence ID" value="XM_018420437.1"/>
</dbReference>
<evidence type="ECO:0000256" key="2">
    <source>
        <dbReference type="ARBA" id="ARBA00022527"/>
    </source>
</evidence>
<dbReference type="Proteomes" id="UP000053611">
    <property type="component" value="Unassembled WGS sequence"/>
</dbReference>
<keyword evidence="4" id="KW-0547">Nucleotide-binding</keyword>
<keyword evidence="12" id="KW-1185">Reference proteome</keyword>
<dbReference type="InterPro" id="IPR024604">
    <property type="entry name" value="GSG2_C"/>
</dbReference>
<dbReference type="OrthoDB" id="5327538at2759"/>
<dbReference type="EC" id="2.7.11.1" evidence="1"/>
<evidence type="ECO:0000256" key="1">
    <source>
        <dbReference type="ARBA" id="ARBA00012513"/>
    </source>
</evidence>
<feature type="region of interest" description="Disordered" evidence="9">
    <location>
        <begin position="1"/>
        <end position="31"/>
    </location>
</feature>
<dbReference type="STRING" id="879819.A0A0J0XJF7"/>
<sequence>MGSPGHASPKPIRSTRSIHGPLTPPRPVRGEPSFEIQIVTSRLRNVSLDALSETETDLRRLLTCATSKTILPFSDAFTAPDFTELLPSGVSPTVTKVGEASYSEVFSVGDGDRAVVVKVVPLLGKTGSSSKGKTVAEFPDCSAVPDVVREIEITRRMSQTPGGGFVEFLGAFVVEGTYPAQLLAEWDRYSDECGTENLRPDSFLPSQRYALVVLGNGGEDLESYRFENTRGWVQAAAVFWQVADALARAEAWTEFEHRDLHEGQILINDVDADPPAPVTDYLDTRSTGVRATVIDFGLSRLDMPDQGAVYSALPEEVYEGVGDQWDVYREQRDVVEEAGAWDSFHPSTNVLWLHYLAARLLRSTPTLRKPYARRGKRTVPKTAAQVKTEMARTRAEAAWGMLLEVEEELSGPQKADFSSAQKVMDWGRKQGWVS</sequence>
<gene>
    <name evidence="11" type="ORF">CC85DRAFT_248103</name>
</gene>
<comment type="catalytic activity">
    <reaction evidence="7">
        <text>L-threonyl-[protein] + ATP = O-phospho-L-threonyl-[protein] + ADP + H(+)</text>
        <dbReference type="Rhea" id="RHEA:46608"/>
        <dbReference type="Rhea" id="RHEA-COMP:11060"/>
        <dbReference type="Rhea" id="RHEA-COMP:11605"/>
        <dbReference type="ChEBI" id="CHEBI:15378"/>
        <dbReference type="ChEBI" id="CHEBI:30013"/>
        <dbReference type="ChEBI" id="CHEBI:30616"/>
        <dbReference type="ChEBI" id="CHEBI:61977"/>
        <dbReference type="ChEBI" id="CHEBI:456216"/>
        <dbReference type="EC" id="2.7.11.1"/>
    </reaction>
</comment>
<dbReference type="Gene3D" id="3.30.200.20">
    <property type="entry name" value="Phosphorylase Kinase, domain 1"/>
    <property type="match status" value="1"/>
</dbReference>
<comment type="catalytic activity">
    <reaction evidence="8">
        <text>L-seryl-[protein] + ATP = O-phospho-L-seryl-[protein] + ADP + H(+)</text>
        <dbReference type="Rhea" id="RHEA:17989"/>
        <dbReference type="Rhea" id="RHEA-COMP:9863"/>
        <dbReference type="Rhea" id="RHEA-COMP:11604"/>
        <dbReference type="ChEBI" id="CHEBI:15378"/>
        <dbReference type="ChEBI" id="CHEBI:29999"/>
        <dbReference type="ChEBI" id="CHEBI:30616"/>
        <dbReference type="ChEBI" id="CHEBI:83421"/>
        <dbReference type="ChEBI" id="CHEBI:456216"/>
        <dbReference type="EC" id="2.7.11.1"/>
    </reaction>
</comment>
<protein>
    <recommendedName>
        <fullName evidence="1">non-specific serine/threonine protein kinase</fullName>
        <ecNumber evidence="1">2.7.11.1</ecNumber>
    </recommendedName>
</protein>
<evidence type="ECO:0000259" key="10">
    <source>
        <dbReference type="PROSITE" id="PS50011"/>
    </source>
</evidence>
<dbReference type="InterPro" id="IPR000719">
    <property type="entry name" value="Prot_kinase_dom"/>
</dbReference>
<organism evidence="11 12">
    <name type="scientific">Cutaneotrichosporon oleaginosum</name>
    <dbReference type="NCBI Taxonomy" id="879819"/>
    <lineage>
        <taxon>Eukaryota</taxon>
        <taxon>Fungi</taxon>
        <taxon>Dikarya</taxon>
        <taxon>Basidiomycota</taxon>
        <taxon>Agaricomycotina</taxon>
        <taxon>Tremellomycetes</taxon>
        <taxon>Trichosporonales</taxon>
        <taxon>Trichosporonaceae</taxon>
        <taxon>Cutaneotrichosporon</taxon>
    </lineage>
</organism>
<feature type="domain" description="Protein kinase" evidence="10">
    <location>
        <begin position="91"/>
        <end position="434"/>
    </location>
</feature>
<dbReference type="GO" id="GO:0005634">
    <property type="term" value="C:nucleus"/>
    <property type="evidence" value="ECO:0007669"/>
    <property type="project" value="TreeGrafter"/>
</dbReference>
<keyword evidence="6" id="KW-0067">ATP-binding</keyword>
<dbReference type="GO" id="GO:0035556">
    <property type="term" value="P:intracellular signal transduction"/>
    <property type="evidence" value="ECO:0007669"/>
    <property type="project" value="TreeGrafter"/>
</dbReference>
<evidence type="ECO:0000313" key="12">
    <source>
        <dbReference type="Proteomes" id="UP000053611"/>
    </source>
</evidence>
<dbReference type="Gene3D" id="1.10.510.10">
    <property type="entry name" value="Transferase(Phosphotransferase) domain 1"/>
    <property type="match status" value="1"/>
</dbReference>
<proteinExistence type="predicted"/>
<dbReference type="Pfam" id="PF12330">
    <property type="entry name" value="Haspin_kinase"/>
    <property type="match status" value="1"/>
</dbReference>
<evidence type="ECO:0000256" key="6">
    <source>
        <dbReference type="ARBA" id="ARBA00022840"/>
    </source>
</evidence>
<dbReference type="GO" id="GO:0000278">
    <property type="term" value="P:mitotic cell cycle"/>
    <property type="evidence" value="ECO:0007669"/>
    <property type="project" value="TreeGrafter"/>
</dbReference>
<evidence type="ECO:0000313" key="11">
    <source>
        <dbReference type="EMBL" id="KLT41186.1"/>
    </source>
</evidence>
<accession>A0A0J0XJF7</accession>
<dbReference type="GeneID" id="28981040"/>
<dbReference type="PROSITE" id="PS50011">
    <property type="entry name" value="PROTEIN_KINASE_DOM"/>
    <property type="match status" value="1"/>
</dbReference>
<keyword evidence="5" id="KW-0418">Kinase</keyword>
<keyword evidence="2" id="KW-0723">Serine/threonine-protein kinase</keyword>
<dbReference type="AlphaFoldDB" id="A0A0J0XJF7"/>
<dbReference type="EMBL" id="KQ087222">
    <property type="protein sequence ID" value="KLT41186.1"/>
    <property type="molecule type" value="Genomic_DNA"/>
</dbReference>
<dbReference type="InterPro" id="IPR011009">
    <property type="entry name" value="Kinase-like_dom_sf"/>
</dbReference>
<dbReference type="PANTHER" id="PTHR24419:SF18">
    <property type="entry name" value="SERINE_THREONINE-PROTEIN KINASE HASPIN"/>
    <property type="match status" value="1"/>
</dbReference>
<evidence type="ECO:0000256" key="7">
    <source>
        <dbReference type="ARBA" id="ARBA00047899"/>
    </source>
</evidence>
<keyword evidence="3" id="KW-0808">Transferase</keyword>